<dbReference type="EMBL" id="MU860051">
    <property type="protein sequence ID" value="KAK4239964.1"/>
    <property type="molecule type" value="Genomic_DNA"/>
</dbReference>
<dbReference type="PANTHER" id="PTHR11567:SF195">
    <property type="entry name" value="ACID PHOSPHATASE, PUTATIVE (AFU_ORTHOLOGUE AFUA_3G14570)-RELATED"/>
    <property type="match status" value="1"/>
</dbReference>
<dbReference type="Proteomes" id="UP001303760">
    <property type="component" value="Unassembled WGS sequence"/>
</dbReference>
<keyword evidence="1" id="KW-0812">Transmembrane</keyword>
<keyword evidence="1" id="KW-0472">Membrane</keyword>
<dbReference type="Gene3D" id="3.40.50.1240">
    <property type="entry name" value="Phosphoglycerate mutase-like"/>
    <property type="match status" value="1"/>
</dbReference>
<dbReference type="PANTHER" id="PTHR11567">
    <property type="entry name" value="ACID PHOSPHATASE-RELATED"/>
    <property type="match status" value="1"/>
</dbReference>
<proteinExistence type="predicted"/>
<accession>A0AAN7CDD1</accession>
<organism evidence="2 3">
    <name type="scientific">Achaetomium macrosporum</name>
    <dbReference type="NCBI Taxonomy" id="79813"/>
    <lineage>
        <taxon>Eukaryota</taxon>
        <taxon>Fungi</taxon>
        <taxon>Dikarya</taxon>
        <taxon>Ascomycota</taxon>
        <taxon>Pezizomycotina</taxon>
        <taxon>Sordariomycetes</taxon>
        <taxon>Sordariomycetidae</taxon>
        <taxon>Sordariales</taxon>
        <taxon>Chaetomiaceae</taxon>
        <taxon>Achaetomium</taxon>
    </lineage>
</organism>
<protein>
    <submittedName>
        <fullName evidence="2">Counting factor 60</fullName>
    </submittedName>
</protein>
<name>A0AAN7CDD1_9PEZI</name>
<keyword evidence="3" id="KW-1185">Reference proteome</keyword>
<evidence type="ECO:0000256" key="1">
    <source>
        <dbReference type="SAM" id="Phobius"/>
    </source>
</evidence>
<reference evidence="2" key="1">
    <citation type="journal article" date="2023" name="Mol. Phylogenet. Evol.">
        <title>Genome-scale phylogeny and comparative genomics of the fungal order Sordariales.</title>
        <authorList>
            <person name="Hensen N."/>
            <person name="Bonometti L."/>
            <person name="Westerberg I."/>
            <person name="Brannstrom I.O."/>
            <person name="Guillou S."/>
            <person name="Cros-Aarteil S."/>
            <person name="Calhoun S."/>
            <person name="Haridas S."/>
            <person name="Kuo A."/>
            <person name="Mondo S."/>
            <person name="Pangilinan J."/>
            <person name="Riley R."/>
            <person name="LaButti K."/>
            <person name="Andreopoulos B."/>
            <person name="Lipzen A."/>
            <person name="Chen C."/>
            <person name="Yan M."/>
            <person name="Daum C."/>
            <person name="Ng V."/>
            <person name="Clum A."/>
            <person name="Steindorff A."/>
            <person name="Ohm R.A."/>
            <person name="Martin F."/>
            <person name="Silar P."/>
            <person name="Natvig D.O."/>
            <person name="Lalanne C."/>
            <person name="Gautier V."/>
            <person name="Ament-Velasquez S.L."/>
            <person name="Kruys A."/>
            <person name="Hutchinson M.I."/>
            <person name="Powell A.J."/>
            <person name="Barry K."/>
            <person name="Miller A.N."/>
            <person name="Grigoriev I.V."/>
            <person name="Debuchy R."/>
            <person name="Gladieux P."/>
            <person name="Hiltunen Thoren M."/>
            <person name="Johannesson H."/>
        </authorList>
    </citation>
    <scope>NUCLEOTIDE SEQUENCE</scope>
    <source>
        <strain evidence="2">CBS 532.94</strain>
    </source>
</reference>
<feature type="transmembrane region" description="Helical" evidence="1">
    <location>
        <begin position="20"/>
        <end position="39"/>
    </location>
</feature>
<sequence>MDEAPVQSARRLFPFHSGVLLYTTGVVILTAVSLSLLLLKLQLSEMLLHAGHALLAFAGVGLSQSSPSSQGRYETVDLSWHPSKQTQLNNLTAVVDGDGVYGFIYNSSDTPDELYAVYNWCNMPHVRKKEYVKAPDEYELIFVEVIHRHHKRTPYSSNAFPVEPYQWNCDDQGLYYHGEPFGRPQQATPAYWKGYTSEVNPFIPSGWIGSCQFPQITSDGLSDSWQHGADLYSVYHGLLHFLPDRNDRSWRRKVAYRVTHNSITSQVAGMLVHGMWRTTERVPLLIQADAIDSLEPKYPCPAARDLLSRLTSRDANPRWAAHLDAAAPLYAKLDAISGVPPSDAGFHASLDHYYDNLSARQCHQKPLPCSSAGGCVTQDLADAVYRLGHWEYDHMYRGSREALAAAAASFGVWIAELVAHLRGAMAPEGSGNGGVIYFHNVAHDGSVSRLLAVLQLDEMVWPGMGSEVVFELYKQRRKGGGYFVRVLWGGKVLASSNPSLGVMDMLPVERLLAYFDGLVGQGAKQVVGKCNGSVALL</sequence>
<evidence type="ECO:0000313" key="3">
    <source>
        <dbReference type="Proteomes" id="UP001303760"/>
    </source>
</evidence>
<comment type="caution">
    <text evidence="2">The sequence shown here is derived from an EMBL/GenBank/DDBJ whole genome shotgun (WGS) entry which is preliminary data.</text>
</comment>
<dbReference type="InterPro" id="IPR029033">
    <property type="entry name" value="His_PPase_superfam"/>
</dbReference>
<dbReference type="SUPFAM" id="SSF53254">
    <property type="entry name" value="Phosphoglycerate mutase-like"/>
    <property type="match status" value="1"/>
</dbReference>
<reference evidence="2" key="2">
    <citation type="submission" date="2023-05" db="EMBL/GenBank/DDBJ databases">
        <authorList>
            <consortium name="Lawrence Berkeley National Laboratory"/>
            <person name="Steindorff A."/>
            <person name="Hensen N."/>
            <person name="Bonometti L."/>
            <person name="Westerberg I."/>
            <person name="Brannstrom I.O."/>
            <person name="Guillou S."/>
            <person name="Cros-Aarteil S."/>
            <person name="Calhoun S."/>
            <person name="Haridas S."/>
            <person name="Kuo A."/>
            <person name="Mondo S."/>
            <person name="Pangilinan J."/>
            <person name="Riley R."/>
            <person name="Labutti K."/>
            <person name="Andreopoulos B."/>
            <person name="Lipzen A."/>
            <person name="Chen C."/>
            <person name="Yanf M."/>
            <person name="Daum C."/>
            <person name="Ng V."/>
            <person name="Clum A."/>
            <person name="Ohm R."/>
            <person name="Martin F."/>
            <person name="Silar P."/>
            <person name="Natvig D."/>
            <person name="Lalanne C."/>
            <person name="Gautier V."/>
            <person name="Ament-Velasquez S.L."/>
            <person name="Kruys A."/>
            <person name="Hutchinson M.I."/>
            <person name="Powell A.J."/>
            <person name="Barry K."/>
            <person name="Miller A.N."/>
            <person name="Grigoriev I.V."/>
            <person name="Debuchy R."/>
            <person name="Gladieux P."/>
            <person name="Thoren M.H."/>
            <person name="Johannesson H."/>
        </authorList>
    </citation>
    <scope>NUCLEOTIDE SEQUENCE</scope>
    <source>
        <strain evidence="2">CBS 532.94</strain>
    </source>
</reference>
<keyword evidence="1" id="KW-1133">Transmembrane helix</keyword>
<evidence type="ECO:0000313" key="2">
    <source>
        <dbReference type="EMBL" id="KAK4239964.1"/>
    </source>
</evidence>
<dbReference type="GO" id="GO:0016791">
    <property type="term" value="F:phosphatase activity"/>
    <property type="evidence" value="ECO:0007669"/>
    <property type="project" value="TreeGrafter"/>
</dbReference>
<dbReference type="AlphaFoldDB" id="A0AAN7CDD1"/>
<dbReference type="InterPro" id="IPR050645">
    <property type="entry name" value="Histidine_acid_phosphatase"/>
</dbReference>
<gene>
    <name evidence="2" type="ORF">C8A03DRAFT_13684</name>
</gene>